<reference evidence="1 2" key="1">
    <citation type="journal article" date="2019" name="Sci. Rep.">
        <title>Orb-weaving spider Araneus ventricosus genome elucidates the spidroin gene catalogue.</title>
        <authorList>
            <person name="Kono N."/>
            <person name="Nakamura H."/>
            <person name="Ohtoshi R."/>
            <person name="Moran D.A.P."/>
            <person name="Shinohara A."/>
            <person name="Yoshida Y."/>
            <person name="Fujiwara M."/>
            <person name="Mori M."/>
            <person name="Tomita M."/>
            <person name="Arakawa K."/>
        </authorList>
    </citation>
    <scope>NUCLEOTIDE SEQUENCE [LARGE SCALE GENOMIC DNA]</scope>
</reference>
<comment type="caution">
    <text evidence="1">The sequence shown here is derived from an EMBL/GenBank/DDBJ whole genome shotgun (WGS) entry which is preliminary data.</text>
</comment>
<sequence length="149" mass="16842">MKSRKQFKINRIRIESNDVLAKSTVTSQSLSGRVVRASGLEAVGREFYPRLCSYSVFAIVCNEFDVTNLLQVRRVVTSKLTLTCCKLVSSLHACHVIFVGTLQICRARLLRLSQIARTFDFDLILPCHGKFDASNLKRTCHKFDVTTIT</sequence>
<evidence type="ECO:0000313" key="1">
    <source>
        <dbReference type="EMBL" id="GBM22449.1"/>
    </source>
</evidence>
<dbReference type="AlphaFoldDB" id="A0A4Y2E2C0"/>
<accession>A0A4Y2E2C0</accession>
<dbReference type="EMBL" id="BGPR01000480">
    <property type="protein sequence ID" value="GBM22449.1"/>
    <property type="molecule type" value="Genomic_DNA"/>
</dbReference>
<proteinExistence type="predicted"/>
<dbReference type="Proteomes" id="UP000499080">
    <property type="component" value="Unassembled WGS sequence"/>
</dbReference>
<keyword evidence="2" id="KW-1185">Reference proteome</keyword>
<name>A0A4Y2E2C0_ARAVE</name>
<evidence type="ECO:0000313" key="2">
    <source>
        <dbReference type="Proteomes" id="UP000499080"/>
    </source>
</evidence>
<organism evidence="1 2">
    <name type="scientific">Araneus ventricosus</name>
    <name type="common">Orbweaver spider</name>
    <name type="synonym">Epeira ventricosa</name>
    <dbReference type="NCBI Taxonomy" id="182803"/>
    <lineage>
        <taxon>Eukaryota</taxon>
        <taxon>Metazoa</taxon>
        <taxon>Ecdysozoa</taxon>
        <taxon>Arthropoda</taxon>
        <taxon>Chelicerata</taxon>
        <taxon>Arachnida</taxon>
        <taxon>Araneae</taxon>
        <taxon>Araneomorphae</taxon>
        <taxon>Entelegynae</taxon>
        <taxon>Araneoidea</taxon>
        <taxon>Araneidae</taxon>
        <taxon>Araneus</taxon>
    </lineage>
</organism>
<gene>
    <name evidence="1" type="ORF">AVEN_221512_1</name>
</gene>
<protein>
    <submittedName>
        <fullName evidence="1">Uncharacterized protein</fullName>
    </submittedName>
</protein>